<feature type="transmembrane region" description="Helical" evidence="1">
    <location>
        <begin position="88"/>
        <end position="110"/>
    </location>
</feature>
<dbReference type="NCBIfam" id="NF041646">
    <property type="entry name" value="VC0807_fam"/>
    <property type="match status" value="1"/>
</dbReference>
<dbReference type="InterPro" id="IPR016870">
    <property type="entry name" value="UCP028137"/>
</dbReference>
<feature type="transmembrane region" description="Helical" evidence="1">
    <location>
        <begin position="192"/>
        <end position="211"/>
    </location>
</feature>
<dbReference type="EMBL" id="CP016094">
    <property type="protein sequence ID" value="AOS43400.1"/>
    <property type="molecule type" value="Genomic_DNA"/>
</dbReference>
<dbReference type="AlphaFoldDB" id="A0A1D8AR91"/>
<protein>
    <submittedName>
        <fullName evidence="2">Intracellular septation protein A</fullName>
    </submittedName>
</protein>
<dbReference type="PIRSF" id="PIRSF028137">
    <property type="entry name" value="UCP028137"/>
    <property type="match status" value="1"/>
</dbReference>
<reference evidence="2 3" key="1">
    <citation type="submission" date="2016-06" db="EMBL/GenBank/DDBJ databases">
        <title>Three novel species with peptidoglycan cell walls form the new genus Lacunisphaera gen. nov. in the family Opitutaceae of the verrucomicrobial subdivision 4.</title>
        <authorList>
            <person name="Rast P."/>
            <person name="Gloeckner I."/>
            <person name="Jogler M."/>
            <person name="Boedeker C."/>
            <person name="Jeske O."/>
            <person name="Wiegand S."/>
            <person name="Reinhardt R."/>
            <person name="Schumann P."/>
            <person name="Rohde M."/>
            <person name="Spring S."/>
            <person name="Gloeckner F.O."/>
            <person name="Jogler C."/>
        </authorList>
    </citation>
    <scope>NUCLEOTIDE SEQUENCE [LARGE SCALE GENOMIC DNA]</scope>
    <source>
        <strain evidence="2 3">IG16b</strain>
    </source>
</reference>
<feature type="transmembrane region" description="Helical" evidence="1">
    <location>
        <begin position="36"/>
        <end position="55"/>
    </location>
</feature>
<dbReference type="RefSeq" id="WP_069963560.1">
    <property type="nucleotide sequence ID" value="NZ_CP016094.1"/>
</dbReference>
<dbReference type="STRING" id="1838286.Verru16b_00443"/>
<keyword evidence="1" id="KW-0472">Membrane</keyword>
<sequence length="236" mass="26160">MPSPAATPPRKENLLLNLACTVAAPAIILSKLSDRLGARNALLVALAFPLAYGIYDLIKRRNFNFIAALGFTSTLATGGLGLLRLDPFWFAVKEAAVPTLIGLTVLVSQWTKKPLVRTMMFNDQVINVPKVEEALDRRDQRPAFRELLKTSSWLLAGSFALSAVLNFVLARIIITAMPETPLFNEQLGRLTWVSYIVIMVPSMAVMIYALWRLFKGLQVLTGLTLDEILHQPAEKK</sequence>
<keyword evidence="1" id="KW-1133">Transmembrane helix</keyword>
<feature type="transmembrane region" description="Helical" evidence="1">
    <location>
        <begin position="62"/>
        <end position="82"/>
    </location>
</feature>
<accession>A0A1D8AR91</accession>
<keyword evidence="1" id="KW-0812">Transmembrane</keyword>
<evidence type="ECO:0000256" key="1">
    <source>
        <dbReference type="SAM" id="Phobius"/>
    </source>
</evidence>
<evidence type="ECO:0000313" key="3">
    <source>
        <dbReference type="Proteomes" id="UP000095228"/>
    </source>
</evidence>
<proteinExistence type="predicted"/>
<name>A0A1D8AR91_9BACT</name>
<dbReference type="Proteomes" id="UP000095228">
    <property type="component" value="Chromosome"/>
</dbReference>
<keyword evidence="3" id="KW-1185">Reference proteome</keyword>
<evidence type="ECO:0000313" key="2">
    <source>
        <dbReference type="EMBL" id="AOS43400.1"/>
    </source>
</evidence>
<gene>
    <name evidence="2" type="primary">yciB</name>
    <name evidence="2" type="ORF">Verru16b_00443</name>
</gene>
<feature type="transmembrane region" description="Helical" evidence="1">
    <location>
        <begin position="153"/>
        <end position="172"/>
    </location>
</feature>
<organism evidence="2 3">
    <name type="scientific">Lacunisphaera limnophila</name>
    <dbReference type="NCBI Taxonomy" id="1838286"/>
    <lineage>
        <taxon>Bacteria</taxon>
        <taxon>Pseudomonadati</taxon>
        <taxon>Verrucomicrobiota</taxon>
        <taxon>Opitutia</taxon>
        <taxon>Opitutales</taxon>
        <taxon>Opitutaceae</taxon>
        <taxon>Lacunisphaera</taxon>
    </lineage>
</organism>
<dbReference type="OrthoDB" id="188353at2"/>
<dbReference type="KEGG" id="obg:Verru16b_00443"/>
<feature type="transmembrane region" description="Helical" evidence="1">
    <location>
        <begin position="12"/>
        <end position="30"/>
    </location>
</feature>